<organism evidence="2 3">
    <name type="scientific">Eumeta variegata</name>
    <name type="common">Bagworm moth</name>
    <name type="synonym">Eumeta japonica</name>
    <dbReference type="NCBI Taxonomy" id="151549"/>
    <lineage>
        <taxon>Eukaryota</taxon>
        <taxon>Metazoa</taxon>
        <taxon>Ecdysozoa</taxon>
        <taxon>Arthropoda</taxon>
        <taxon>Hexapoda</taxon>
        <taxon>Insecta</taxon>
        <taxon>Pterygota</taxon>
        <taxon>Neoptera</taxon>
        <taxon>Endopterygota</taxon>
        <taxon>Lepidoptera</taxon>
        <taxon>Glossata</taxon>
        <taxon>Ditrysia</taxon>
        <taxon>Tineoidea</taxon>
        <taxon>Psychidae</taxon>
        <taxon>Oiketicinae</taxon>
        <taxon>Eumeta</taxon>
    </lineage>
</organism>
<dbReference type="EMBL" id="BGZK01003720">
    <property type="protein sequence ID" value="GBP03983.1"/>
    <property type="molecule type" value="Genomic_DNA"/>
</dbReference>
<protein>
    <submittedName>
        <fullName evidence="2">Uncharacterized protein</fullName>
    </submittedName>
</protein>
<comment type="caution">
    <text evidence="2">The sequence shown here is derived from an EMBL/GenBank/DDBJ whole genome shotgun (WGS) entry which is preliminary data.</text>
</comment>
<name>A0A4C1SP24_EUMVA</name>
<feature type="region of interest" description="Disordered" evidence="1">
    <location>
        <begin position="61"/>
        <end position="130"/>
    </location>
</feature>
<evidence type="ECO:0000313" key="2">
    <source>
        <dbReference type="EMBL" id="GBP03983.1"/>
    </source>
</evidence>
<evidence type="ECO:0000313" key="3">
    <source>
        <dbReference type="Proteomes" id="UP000299102"/>
    </source>
</evidence>
<proteinExistence type="predicted"/>
<dbReference type="AlphaFoldDB" id="A0A4C1SP24"/>
<evidence type="ECO:0000256" key="1">
    <source>
        <dbReference type="SAM" id="MobiDB-lite"/>
    </source>
</evidence>
<reference evidence="2 3" key="1">
    <citation type="journal article" date="2019" name="Commun. Biol.">
        <title>The bagworm genome reveals a unique fibroin gene that provides high tensile strength.</title>
        <authorList>
            <person name="Kono N."/>
            <person name="Nakamura H."/>
            <person name="Ohtoshi R."/>
            <person name="Tomita M."/>
            <person name="Numata K."/>
            <person name="Arakawa K."/>
        </authorList>
    </citation>
    <scope>NUCLEOTIDE SEQUENCE [LARGE SCALE GENOMIC DNA]</scope>
</reference>
<keyword evidence="3" id="KW-1185">Reference proteome</keyword>
<feature type="compositionally biased region" description="Low complexity" evidence="1">
    <location>
        <begin position="109"/>
        <end position="118"/>
    </location>
</feature>
<accession>A0A4C1SP24</accession>
<gene>
    <name evidence="2" type="ORF">EVAR_99398_1</name>
</gene>
<dbReference type="Proteomes" id="UP000299102">
    <property type="component" value="Unassembled WGS sequence"/>
</dbReference>
<sequence length="130" mass="13968">MGHAGPPPPPAARDQRIHLNALERRTLYLVWVSGGASKTRGVAREAPRALGWRHHRTLQEQVARQREVPQASSSKVVGSNRGHPGTSGAGKEGAADLGFRSSERKQRRPQGQAAQQGKMSRILGSAATSH</sequence>